<feature type="compositionally biased region" description="Low complexity" evidence="1">
    <location>
        <begin position="25"/>
        <end position="48"/>
    </location>
</feature>
<organism evidence="3 4">
    <name type="scientific">Blyttiomyces helicus</name>
    <dbReference type="NCBI Taxonomy" id="388810"/>
    <lineage>
        <taxon>Eukaryota</taxon>
        <taxon>Fungi</taxon>
        <taxon>Fungi incertae sedis</taxon>
        <taxon>Chytridiomycota</taxon>
        <taxon>Chytridiomycota incertae sedis</taxon>
        <taxon>Chytridiomycetes</taxon>
        <taxon>Chytridiomycetes incertae sedis</taxon>
        <taxon>Blyttiomyces</taxon>
    </lineage>
</organism>
<sequence>MPSKKKQRPGQSKSNASTSLSRFGSLHSDLSEESTSTSSSSGANASVSAMLPPPRQGPTLAESLQFLRASFPHIPTDELESILIRARSDVEYAVELVLVEYAEDVENSGDESDMGAESDAGWSYEDSVAADFDQASVSSRDTFNSSDRSSSTFGTRRGRRTTTISSSPPSEMDADLDGFSDRLPGSPFSSTRMKEKGPTTLSGSDPSGSNMSFSSSPSSLSISISSSPEPISIPDVGGGDVDMLISIFPKMPVPELERFLSLCDDDVSEAVSMAMASEIEDSAPLVAPAAPEPTVSVKIIPPRSTRSSRSRLDACDDNLTDEVPAHPFLLDLLACFPTHTPATILSAIRAQGPDPDAQLVAEMLMSLEPGQIVPSPFDSSASTVISYRRPEVSKVDGDLASLVEIFSEMMIEDIRDALRTHGSVAAVIEALSDTSPPPCDGSCITAGFPCLVHSSERFVAVGGRKSAGFVRRRVQSESSAIAGGGGWNAVQGSKALAASARNSKAARAVVDGTPDQVYARPRASSAALSIVRTQVRSGTVGPDSTTHVDYRRRASEYRALRDAAYRKAASSFRKGDLTGRGAAAYYAQQGANLTNKMREWNSVAAEALMERN</sequence>
<dbReference type="SMART" id="SM01162">
    <property type="entry name" value="DUF1771"/>
    <property type="match status" value="1"/>
</dbReference>
<feature type="region of interest" description="Disordered" evidence="1">
    <location>
        <begin position="135"/>
        <end position="235"/>
    </location>
</feature>
<gene>
    <name evidence="3" type="ORF">BDK51DRAFT_25953</name>
</gene>
<dbReference type="InterPro" id="IPR013899">
    <property type="entry name" value="DUF1771"/>
</dbReference>
<dbReference type="AlphaFoldDB" id="A0A4P9WJV8"/>
<name>A0A4P9WJV8_9FUNG</name>
<feature type="compositionally biased region" description="Polar residues" evidence="1">
    <location>
        <begin position="9"/>
        <end position="22"/>
    </location>
</feature>
<reference evidence="4" key="1">
    <citation type="journal article" date="2018" name="Nat. Microbiol.">
        <title>Leveraging single-cell genomics to expand the fungal tree of life.</title>
        <authorList>
            <person name="Ahrendt S.R."/>
            <person name="Quandt C.A."/>
            <person name="Ciobanu D."/>
            <person name="Clum A."/>
            <person name="Salamov A."/>
            <person name="Andreopoulos B."/>
            <person name="Cheng J.F."/>
            <person name="Woyke T."/>
            <person name="Pelin A."/>
            <person name="Henrissat B."/>
            <person name="Reynolds N.K."/>
            <person name="Benny G.L."/>
            <person name="Smith M.E."/>
            <person name="James T.Y."/>
            <person name="Grigoriev I.V."/>
        </authorList>
    </citation>
    <scope>NUCLEOTIDE SEQUENCE [LARGE SCALE GENOMIC DNA]</scope>
</reference>
<accession>A0A4P9WJV8</accession>
<dbReference type="Proteomes" id="UP000269721">
    <property type="component" value="Unassembled WGS sequence"/>
</dbReference>
<evidence type="ECO:0000259" key="2">
    <source>
        <dbReference type="SMART" id="SM01162"/>
    </source>
</evidence>
<keyword evidence="4" id="KW-1185">Reference proteome</keyword>
<evidence type="ECO:0000313" key="4">
    <source>
        <dbReference type="Proteomes" id="UP000269721"/>
    </source>
</evidence>
<feature type="compositionally biased region" description="Low complexity" evidence="1">
    <location>
        <begin position="202"/>
        <end position="234"/>
    </location>
</feature>
<evidence type="ECO:0000313" key="3">
    <source>
        <dbReference type="EMBL" id="RKO93231.1"/>
    </source>
</evidence>
<feature type="domain" description="DUF1771" evidence="2">
    <location>
        <begin position="546"/>
        <end position="612"/>
    </location>
</feature>
<feature type="compositionally biased region" description="Low complexity" evidence="1">
    <location>
        <begin position="138"/>
        <end position="170"/>
    </location>
</feature>
<dbReference type="GO" id="GO:0005634">
    <property type="term" value="C:nucleus"/>
    <property type="evidence" value="ECO:0007669"/>
    <property type="project" value="TreeGrafter"/>
</dbReference>
<protein>
    <recommendedName>
        <fullName evidence="2">DUF1771 domain-containing protein</fullName>
    </recommendedName>
</protein>
<dbReference type="GO" id="GO:0004519">
    <property type="term" value="F:endonuclease activity"/>
    <property type="evidence" value="ECO:0007669"/>
    <property type="project" value="TreeGrafter"/>
</dbReference>
<proteinExistence type="predicted"/>
<feature type="region of interest" description="Disordered" evidence="1">
    <location>
        <begin position="1"/>
        <end position="61"/>
    </location>
</feature>
<dbReference type="PANTHER" id="PTHR46535:SF1">
    <property type="entry name" value="NEDD4-BINDING PROTEIN 2"/>
    <property type="match status" value="1"/>
</dbReference>
<dbReference type="PANTHER" id="PTHR46535">
    <property type="entry name" value="NEDD4-BINDING PROTEIN 2"/>
    <property type="match status" value="1"/>
</dbReference>
<dbReference type="CDD" id="cd14279">
    <property type="entry name" value="CUE"/>
    <property type="match status" value="1"/>
</dbReference>
<dbReference type="Pfam" id="PF08590">
    <property type="entry name" value="DUF1771"/>
    <property type="match status" value="1"/>
</dbReference>
<dbReference type="EMBL" id="KZ994321">
    <property type="protein sequence ID" value="RKO93231.1"/>
    <property type="molecule type" value="Genomic_DNA"/>
</dbReference>
<evidence type="ECO:0000256" key="1">
    <source>
        <dbReference type="SAM" id="MobiDB-lite"/>
    </source>
</evidence>
<feature type="non-terminal residue" evidence="3">
    <location>
        <position position="612"/>
    </location>
</feature>
<dbReference type="InterPro" id="IPR052772">
    <property type="entry name" value="Endo/PolyKinase_Domain-Protein"/>
</dbReference>